<dbReference type="CDD" id="cd06793">
    <property type="entry name" value="PDZ2_APBA1_3-like"/>
    <property type="match status" value="1"/>
</dbReference>
<dbReference type="SUPFAM" id="SSF50729">
    <property type="entry name" value="PH domain-like"/>
    <property type="match status" value="1"/>
</dbReference>
<dbReference type="PROSITE" id="PS50106">
    <property type="entry name" value="PDZ"/>
    <property type="match status" value="2"/>
</dbReference>
<dbReference type="GO" id="GO:0007268">
    <property type="term" value="P:chemical synaptic transmission"/>
    <property type="evidence" value="ECO:0007669"/>
    <property type="project" value="TreeGrafter"/>
</dbReference>
<evidence type="ECO:0000259" key="5">
    <source>
        <dbReference type="PROSITE" id="PS01179"/>
    </source>
</evidence>
<feature type="region of interest" description="Disordered" evidence="4">
    <location>
        <begin position="529"/>
        <end position="554"/>
    </location>
</feature>
<dbReference type="FunFam" id="2.30.42.10:FF:000017">
    <property type="entry name" value="Amyloid beta A4 protein-binding family A member 1"/>
    <property type="match status" value="1"/>
</dbReference>
<gene>
    <name evidence="8" type="primary">LOC117237891</name>
</gene>
<dbReference type="Pfam" id="PF00595">
    <property type="entry name" value="PDZ"/>
    <property type="match status" value="2"/>
</dbReference>
<dbReference type="FunFam" id="2.30.42.10:FF:000007">
    <property type="entry name" value="Amyloid beta A4 protein-binding family A member"/>
    <property type="match status" value="1"/>
</dbReference>
<dbReference type="CDD" id="cd06720">
    <property type="entry name" value="PDZ1_APBA1_3-like"/>
    <property type="match status" value="1"/>
</dbReference>
<dbReference type="SUPFAM" id="SSF50156">
    <property type="entry name" value="PDZ domain-like"/>
    <property type="match status" value="2"/>
</dbReference>
<feature type="domain" description="PDZ" evidence="6">
    <location>
        <begin position="1264"/>
        <end position="1340"/>
    </location>
</feature>
<dbReference type="GO" id="GO:0043197">
    <property type="term" value="C:dendritic spine"/>
    <property type="evidence" value="ECO:0007669"/>
    <property type="project" value="TreeGrafter"/>
</dbReference>
<feature type="compositionally biased region" description="Low complexity" evidence="4">
    <location>
        <begin position="406"/>
        <end position="417"/>
    </location>
</feature>
<reference evidence="8" key="1">
    <citation type="submission" date="2025-08" db="UniProtKB">
        <authorList>
            <consortium name="RefSeq"/>
        </authorList>
    </citation>
    <scope>IDENTIFICATION</scope>
    <source>
        <tissue evidence="8">Muscle</tissue>
    </source>
</reference>
<dbReference type="SMART" id="SM00462">
    <property type="entry name" value="PTB"/>
    <property type="match status" value="1"/>
</dbReference>
<dbReference type="Gene3D" id="2.30.29.30">
    <property type="entry name" value="Pleckstrin-homology domain (PH domain)/Phosphotyrosine-binding domain (PTB)"/>
    <property type="match status" value="1"/>
</dbReference>
<dbReference type="PANTHER" id="PTHR12345:SF16">
    <property type="entry name" value="X11L, ISOFORM F-RELATED"/>
    <property type="match status" value="1"/>
</dbReference>
<dbReference type="GO" id="GO:0005737">
    <property type="term" value="C:cytoplasm"/>
    <property type="evidence" value="ECO:0007669"/>
    <property type="project" value="TreeGrafter"/>
</dbReference>
<dbReference type="CDD" id="cd01208">
    <property type="entry name" value="PTB_X11"/>
    <property type="match status" value="1"/>
</dbReference>
<evidence type="ECO:0000313" key="8">
    <source>
        <dbReference type="RefSeq" id="XP_033358201.1"/>
    </source>
</evidence>
<evidence type="ECO:0000256" key="3">
    <source>
        <dbReference type="ARBA" id="ARBA00022737"/>
    </source>
</evidence>
<feature type="region of interest" description="Disordered" evidence="4">
    <location>
        <begin position="136"/>
        <end position="178"/>
    </location>
</feature>
<accession>A0A6J3L184</accession>
<keyword evidence="7" id="KW-1185">Reference proteome</keyword>
<organism evidence="7 8">
    <name type="scientific">Bombus vosnesenskii</name>
    <dbReference type="NCBI Taxonomy" id="207650"/>
    <lineage>
        <taxon>Eukaryota</taxon>
        <taxon>Metazoa</taxon>
        <taxon>Ecdysozoa</taxon>
        <taxon>Arthropoda</taxon>
        <taxon>Hexapoda</taxon>
        <taxon>Insecta</taxon>
        <taxon>Pterygota</taxon>
        <taxon>Neoptera</taxon>
        <taxon>Endopterygota</taxon>
        <taxon>Hymenoptera</taxon>
        <taxon>Apocrita</taxon>
        <taxon>Aculeata</taxon>
        <taxon>Apoidea</taxon>
        <taxon>Anthophila</taxon>
        <taxon>Apidae</taxon>
        <taxon>Bombus</taxon>
        <taxon>Pyrobombus</taxon>
    </lineage>
</organism>
<keyword evidence="2" id="KW-0597">Phosphoprotein</keyword>
<dbReference type="RefSeq" id="XP_033358201.1">
    <property type="nucleotide sequence ID" value="XM_033502310.1"/>
</dbReference>
<dbReference type="InterPro" id="IPR051230">
    <property type="entry name" value="APP-Binding"/>
</dbReference>
<evidence type="ECO:0000313" key="7">
    <source>
        <dbReference type="Proteomes" id="UP000504631"/>
    </source>
</evidence>
<name>A0A6J3L184_9HYME</name>
<evidence type="ECO:0000256" key="2">
    <source>
        <dbReference type="ARBA" id="ARBA00022553"/>
    </source>
</evidence>
<feature type="compositionally biased region" description="Basic and acidic residues" evidence="4">
    <location>
        <begin position="958"/>
        <end position="978"/>
    </location>
</feature>
<evidence type="ECO:0000259" key="6">
    <source>
        <dbReference type="PROSITE" id="PS50106"/>
    </source>
</evidence>
<feature type="domain" description="PID" evidence="5">
    <location>
        <begin position="992"/>
        <end position="1138"/>
    </location>
</feature>
<protein>
    <submittedName>
        <fullName evidence="8">Uncharacterized protein LOC117237891 isoform X12</fullName>
    </submittedName>
</protein>
<evidence type="ECO:0000256" key="1">
    <source>
        <dbReference type="ARBA" id="ARBA00022448"/>
    </source>
</evidence>
<keyword evidence="3" id="KW-0677">Repeat</keyword>
<dbReference type="Proteomes" id="UP000504631">
    <property type="component" value="Unplaced"/>
</dbReference>
<dbReference type="GO" id="GO:0005886">
    <property type="term" value="C:plasma membrane"/>
    <property type="evidence" value="ECO:0007669"/>
    <property type="project" value="TreeGrafter"/>
</dbReference>
<feature type="region of interest" description="Disordered" evidence="4">
    <location>
        <begin position="883"/>
        <end position="902"/>
    </location>
</feature>
<feature type="region of interest" description="Disordered" evidence="4">
    <location>
        <begin position="918"/>
        <end position="978"/>
    </location>
</feature>
<feature type="compositionally biased region" description="Polar residues" evidence="4">
    <location>
        <begin position="379"/>
        <end position="391"/>
    </location>
</feature>
<dbReference type="SMART" id="SM00228">
    <property type="entry name" value="PDZ"/>
    <property type="match status" value="2"/>
</dbReference>
<dbReference type="FunFam" id="2.30.29.30:FF:000207">
    <property type="entry name" value="Protein CBR-LIN-10, isoform a"/>
    <property type="match status" value="1"/>
</dbReference>
<dbReference type="InterPro" id="IPR011993">
    <property type="entry name" value="PH-like_dom_sf"/>
</dbReference>
<dbReference type="InterPro" id="IPR001478">
    <property type="entry name" value="PDZ"/>
</dbReference>
<sequence length="1354" mass="148558">MTSLILENADLNRLFPKCRPRGGPPPSPGASTQISQPHESLCQKEAVSVTTSLTTSLTDTLATTFANTHSKNTHSTHSQAIPEDMIDLERDISDRTTNMVSGFTGDSQLSVGVSSGTSNVGGPLGTFNSLGALNTKPLSSSSSSASGHSEDAQQYGSLPGSDQQSHSQQDDSGPEESPVYILTSAKGDRSYKLRDSRIIEIAGGREVFSQSRGKVAARKSRFLAASNSLNNEDIQTDNKLSVKRNNKSPNTQTIWELRSRCGDTRKQRSNREVTETVFSSEIHSVRHNPTKSIDYDSPKSNHSNRIINYDSILNSNNVEYGISKNTADLDYGLSKSCIDYQSNHTTPARSMAIVSDGEVVVFDDIDDNWQNLRLDLTSNNTNQVTPTNLSLETEESQRGRIPPEPLSSSIGSTPSPTTAYHRNTSEFFKVITPASDCEVDSPSSERNHKVTRVIGELPIAQYSESPRRYGVRDTQLPCLLSSPSVYMTPRPGFPQRVLPTTPSHNEKEDTSAEIIVEKAVVETNINYSDDQTVNASPPSPKIEDEEEDSLKPSTIPTDNISNLVSSGGSTFDYLYEFSETRKVLEEFFKCPPPTKEKENSTESFPFQDLDYELRRQGGSAYVGQRLASGPPTTEEVLVHESPKKQRADFPQNAGEHENNFLDLSVGTGSSEDLGETEVGLQVGHSRNFTLSPETTDCDSNCGDLDSEVSLMMMDNELIPASGLLGSVGDLGNNSDSLRIYASMPVLEDGLSSGHASDTDNNNPTVMLMKRQINEIEKEIIQRSRINDTTHPATTENDSVGKDLSGLNVGKDILHSLKTSSPDLFVPKKENSYDTNELQLDGLDPLGTPPPPAPQARQSVNLEIGGEVEAAIKDIRMALQRTKTLPVKSSTEESAEPNVSPIWIPSLSDGRRRICVENNSEESEVRRTGEEADVEIEEGPDEEEADTDLETDRLLGQQRTDDQGFYDDKEKEEKKKSRNKEALLNDSSVLIEGVLFRARYLGSTQLVCEGEPTKSTRMCQAEEAVSRIKAPDGETQPSTEVDLFISTEKIMVLNTDLKEIMMDHALRTISYIADIGDVVVLMARRRFVPHEMEEAPKINRTPKMICHVFESEEARFIAQSIGQAFQVAYMEFLKANGIEDHSFVKEMDYQEVLNSQEIFGDELQMFAKKEMQKEVVVPKAKGEILGVVIVESGWGSMLPTVVIANLAPAGAAARCGQLNIGDQIIAINGVSLVGLPLSTCQTYIKNSKNQTVVKLTVVPCAPVVEVKIKRPDTKYQLGFSVQNGVICSLLRGGIAERGGVRVGHRIIEINNQSVVAVPHEKIVNLLATSVGEILMKTMPTSMFRLLTGQESPVYI</sequence>
<dbReference type="InterPro" id="IPR006020">
    <property type="entry name" value="PTB/PI_dom"/>
</dbReference>
<dbReference type="PROSITE" id="PS01179">
    <property type="entry name" value="PID"/>
    <property type="match status" value="1"/>
</dbReference>
<dbReference type="Pfam" id="PF00640">
    <property type="entry name" value="PID"/>
    <property type="match status" value="1"/>
</dbReference>
<feature type="region of interest" description="Disordered" evidence="4">
    <location>
        <begin position="379"/>
        <end position="417"/>
    </location>
</feature>
<feature type="region of interest" description="Disordered" evidence="4">
    <location>
        <begin position="837"/>
        <end position="856"/>
    </location>
</feature>
<dbReference type="PANTHER" id="PTHR12345">
    <property type="entry name" value="SYNTENIN RELATED"/>
    <property type="match status" value="1"/>
</dbReference>
<proteinExistence type="predicted"/>
<keyword evidence="1" id="KW-0813">Transport</keyword>
<feature type="compositionally biased region" description="Low complexity" evidence="4">
    <location>
        <begin position="161"/>
        <end position="171"/>
    </location>
</feature>
<feature type="domain" description="PDZ" evidence="6">
    <location>
        <begin position="1173"/>
        <end position="1258"/>
    </location>
</feature>
<dbReference type="InterPro" id="IPR036034">
    <property type="entry name" value="PDZ_sf"/>
</dbReference>
<evidence type="ECO:0000256" key="4">
    <source>
        <dbReference type="SAM" id="MobiDB-lite"/>
    </source>
</evidence>
<dbReference type="GeneID" id="117237891"/>
<feature type="region of interest" description="Disordered" evidence="4">
    <location>
        <begin position="17"/>
        <end position="37"/>
    </location>
</feature>
<dbReference type="Gene3D" id="2.30.42.10">
    <property type="match status" value="2"/>
</dbReference>
<feature type="compositionally biased region" description="Acidic residues" evidence="4">
    <location>
        <begin position="930"/>
        <end position="948"/>
    </location>
</feature>